<dbReference type="SMART" id="SM00448">
    <property type="entry name" value="REC"/>
    <property type="match status" value="1"/>
</dbReference>
<dbReference type="Gene3D" id="3.40.50.2300">
    <property type="match status" value="1"/>
</dbReference>
<dbReference type="GO" id="GO:0000160">
    <property type="term" value="P:phosphorelay signal transduction system"/>
    <property type="evidence" value="ECO:0007669"/>
    <property type="project" value="UniProtKB-KW"/>
</dbReference>
<reference evidence="6 7" key="1">
    <citation type="submission" date="2015-12" db="EMBL/GenBank/DDBJ databases">
        <title>Genome sequence of Oceanibaculum pacificum MCCC 1A02656.</title>
        <authorList>
            <person name="Lu L."/>
            <person name="Lai Q."/>
            <person name="Shao Z."/>
            <person name="Qian P."/>
        </authorList>
    </citation>
    <scope>NUCLEOTIDE SEQUENCE [LARGE SCALE GENOMIC DNA]</scope>
    <source>
        <strain evidence="6 7">MCCC 1A02656</strain>
    </source>
</reference>
<dbReference type="PROSITE" id="PS50110">
    <property type="entry name" value="RESPONSE_REGULATORY"/>
    <property type="match status" value="1"/>
</dbReference>
<dbReference type="SMART" id="SM00073">
    <property type="entry name" value="HPT"/>
    <property type="match status" value="1"/>
</dbReference>
<dbReference type="EMBL" id="LPXN01000125">
    <property type="protein sequence ID" value="KZD06194.1"/>
    <property type="molecule type" value="Genomic_DNA"/>
</dbReference>
<dbReference type="SUPFAM" id="SSF47226">
    <property type="entry name" value="Histidine-containing phosphotransfer domain, HPT domain"/>
    <property type="match status" value="1"/>
</dbReference>
<dbReference type="Proteomes" id="UP000076400">
    <property type="component" value="Unassembled WGS sequence"/>
</dbReference>
<dbReference type="PANTHER" id="PTHR43395:SF1">
    <property type="entry name" value="CHEMOTAXIS PROTEIN CHEA"/>
    <property type="match status" value="1"/>
</dbReference>
<dbReference type="Pfam" id="PF01627">
    <property type="entry name" value="Hpt"/>
    <property type="match status" value="1"/>
</dbReference>
<keyword evidence="3" id="KW-0597">Phosphoprotein</keyword>
<organism evidence="6 7">
    <name type="scientific">Oceanibaculum pacificum</name>
    <dbReference type="NCBI Taxonomy" id="580166"/>
    <lineage>
        <taxon>Bacteria</taxon>
        <taxon>Pseudomonadati</taxon>
        <taxon>Pseudomonadota</taxon>
        <taxon>Alphaproteobacteria</taxon>
        <taxon>Rhodospirillales</taxon>
        <taxon>Oceanibaculaceae</taxon>
        <taxon>Oceanibaculum</taxon>
    </lineage>
</organism>
<evidence type="ECO:0000256" key="2">
    <source>
        <dbReference type="PROSITE-ProRule" id="PRU00110"/>
    </source>
</evidence>
<dbReference type="PROSITE" id="PS50894">
    <property type="entry name" value="HPT"/>
    <property type="match status" value="1"/>
</dbReference>
<gene>
    <name evidence="6" type="ORF">AUP43_11150</name>
</gene>
<feature type="modified residue" description="Phosphohistidine" evidence="2">
    <location>
        <position position="53"/>
    </location>
</feature>
<proteinExistence type="predicted"/>
<dbReference type="CDD" id="cd00088">
    <property type="entry name" value="HPT"/>
    <property type="match status" value="1"/>
</dbReference>
<dbReference type="CDD" id="cd17574">
    <property type="entry name" value="REC_OmpR"/>
    <property type="match status" value="1"/>
</dbReference>
<accession>A0A154VXY8</accession>
<dbReference type="STRING" id="580166.AUP43_11150"/>
<dbReference type="InterPro" id="IPR051315">
    <property type="entry name" value="Bact_Chemotaxis_CheA"/>
</dbReference>
<dbReference type="InterPro" id="IPR011006">
    <property type="entry name" value="CheY-like_superfamily"/>
</dbReference>
<evidence type="ECO:0000259" key="4">
    <source>
        <dbReference type="PROSITE" id="PS50110"/>
    </source>
</evidence>
<dbReference type="InterPro" id="IPR008207">
    <property type="entry name" value="Sig_transdc_His_kin_Hpt_dom"/>
</dbReference>
<keyword evidence="7" id="KW-1185">Reference proteome</keyword>
<dbReference type="Pfam" id="PF00072">
    <property type="entry name" value="Response_reg"/>
    <property type="match status" value="1"/>
</dbReference>
<protein>
    <recommendedName>
        <fullName evidence="8">Response regulatory domain-containing protein</fullName>
    </recommendedName>
</protein>
<evidence type="ECO:0000256" key="1">
    <source>
        <dbReference type="ARBA" id="ARBA00023012"/>
    </source>
</evidence>
<dbReference type="OrthoDB" id="9800897at2"/>
<dbReference type="RefSeq" id="WP_067557701.1">
    <property type="nucleotide sequence ID" value="NZ_LPXN01000125.1"/>
</dbReference>
<evidence type="ECO:0000313" key="6">
    <source>
        <dbReference type="EMBL" id="KZD06194.1"/>
    </source>
</evidence>
<name>A0A154VXY8_9PROT</name>
<evidence type="ECO:0000256" key="3">
    <source>
        <dbReference type="PROSITE-ProRule" id="PRU00169"/>
    </source>
</evidence>
<evidence type="ECO:0000313" key="7">
    <source>
        <dbReference type="Proteomes" id="UP000076400"/>
    </source>
</evidence>
<feature type="modified residue" description="4-aspartylphosphate" evidence="3">
    <location>
        <position position="182"/>
    </location>
</feature>
<feature type="domain" description="HPt" evidence="5">
    <location>
        <begin position="3"/>
        <end position="110"/>
    </location>
</feature>
<feature type="domain" description="Response regulatory" evidence="4">
    <location>
        <begin position="133"/>
        <end position="249"/>
    </location>
</feature>
<dbReference type="AlphaFoldDB" id="A0A154VXY8"/>
<evidence type="ECO:0008006" key="8">
    <source>
        <dbReference type="Google" id="ProtNLM"/>
    </source>
</evidence>
<keyword evidence="1" id="KW-0902">Two-component regulatory system</keyword>
<comment type="caution">
    <text evidence="6">The sequence shown here is derived from an EMBL/GenBank/DDBJ whole genome shotgun (WGS) entry which is preliminary data.</text>
</comment>
<dbReference type="Gene3D" id="1.20.120.160">
    <property type="entry name" value="HPT domain"/>
    <property type="match status" value="1"/>
</dbReference>
<dbReference type="SUPFAM" id="SSF52172">
    <property type="entry name" value="CheY-like"/>
    <property type="match status" value="1"/>
</dbReference>
<dbReference type="PANTHER" id="PTHR43395">
    <property type="entry name" value="SENSOR HISTIDINE KINASE CHEA"/>
    <property type="match status" value="1"/>
</dbReference>
<dbReference type="GO" id="GO:0004672">
    <property type="term" value="F:protein kinase activity"/>
    <property type="evidence" value="ECO:0007669"/>
    <property type="project" value="UniProtKB-ARBA"/>
</dbReference>
<sequence length="258" mass="28683">MEKSRLIQRLMRIFLGELEELIDTLENGVEALERADRPDERTQALETLFRAGHSLKGAAHAVDNPRFESAGHYLEGLFAGMRQGTAPVDAETLTLLRAKIAAMRTDAARLAIDALAQDVQPPVPGRSASTRRHLLVVDDSPTTRNMVKEALETAEYRVTAFEDGLTAWQCLQEQSVDLVVSDVEMPRMDGYGLIEKIRAAPHLSRLPVVLLTALENEVDRQRGLLAGATAYLFKSEFSQVGFLRIITQSLQNNYNDKP</sequence>
<dbReference type="InterPro" id="IPR036641">
    <property type="entry name" value="HPT_dom_sf"/>
</dbReference>
<evidence type="ECO:0000259" key="5">
    <source>
        <dbReference type="PROSITE" id="PS50894"/>
    </source>
</evidence>
<dbReference type="InterPro" id="IPR001789">
    <property type="entry name" value="Sig_transdc_resp-reg_receiver"/>
</dbReference>